<dbReference type="CDD" id="cd00067">
    <property type="entry name" value="GAL4"/>
    <property type="match status" value="1"/>
</dbReference>
<feature type="compositionally biased region" description="Polar residues" evidence="6">
    <location>
        <begin position="96"/>
        <end position="124"/>
    </location>
</feature>
<proteinExistence type="predicted"/>
<evidence type="ECO:0000256" key="6">
    <source>
        <dbReference type="SAM" id="MobiDB-lite"/>
    </source>
</evidence>
<dbReference type="InterPro" id="IPR013700">
    <property type="entry name" value="AflR"/>
</dbReference>
<dbReference type="InterPro" id="IPR050675">
    <property type="entry name" value="OAF3"/>
</dbReference>
<dbReference type="Gene3D" id="4.10.240.10">
    <property type="entry name" value="Zn(2)-C6 fungal-type DNA-binding domain"/>
    <property type="match status" value="1"/>
</dbReference>
<dbReference type="GO" id="GO:0005634">
    <property type="term" value="C:nucleus"/>
    <property type="evidence" value="ECO:0007669"/>
    <property type="project" value="InterPro"/>
</dbReference>
<keyword evidence="1" id="KW-0479">Metal-binding</keyword>
<evidence type="ECO:0000313" key="9">
    <source>
        <dbReference type="Proteomes" id="UP000504636"/>
    </source>
</evidence>
<protein>
    <recommendedName>
        <fullName evidence="7">Zn(2)-C6 fungal-type domain-containing protein</fullName>
    </recommendedName>
</protein>
<feature type="region of interest" description="Disordered" evidence="6">
    <location>
        <begin position="292"/>
        <end position="313"/>
    </location>
</feature>
<dbReference type="OrthoDB" id="2328572at2759"/>
<dbReference type="PROSITE" id="PS50048">
    <property type="entry name" value="ZN2_CY6_FUNGAL_2"/>
    <property type="match status" value="1"/>
</dbReference>
<reference evidence="10" key="3">
    <citation type="submission" date="2025-04" db="UniProtKB">
        <authorList>
            <consortium name="RefSeq"/>
        </authorList>
    </citation>
    <scope>IDENTIFICATION</scope>
    <source>
        <strain evidence="10">CBS 304.34</strain>
    </source>
</reference>
<evidence type="ECO:0000259" key="7">
    <source>
        <dbReference type="PROSITE" id="PS50048"/>
    </source>
</evidence>
<dbReference type="GO" id="GO:0003677">
    <property type="term" value="F:DNA binding"/>
    <property type="evidence" value="ECO:0007669"/>
    <property type="project" value="UniProtKB-KW"/>
</dbReference>
<dbReference type="PRINTS" id="PR00755">
    <property type="entry name" value="AFLATOXINBRP"/>
</dbReference>
<sequence length="413" mass="44892">MPASPTTFTVPPTGPGAPKLRSSCDSCGTAKVKCDRNQPECGRCATLGLACVYGLSRHFGKPPRKRPAIVLDEGAARCKKRTTHIDESRNHHIASDYTQPQSFNQSGQLEFSNSTPDMHSSTSGLVNPLRMDEQDQFSSAIFPSLFLDEWPQMDGFGFGLEIPSVPKSSATEGRLSASALEPVNSMRMDTASHKSHSCPRESYEVFRDLICPAPDLHVPEAHSDPVSAQLDQVLCFTRNAIDRLTQILRCPCASSGHRVMVHASTISRILMWYQQAAGWTCRPSQPLGLVNSPTSSSVSPYSPPSYDTAADTDTVSTPTLAQCTGFVVEHVPVSMGTFSIEDQNMQAAIRTQLVLSELKKMANLIDLFTSQDSCESSASGIAGLHAHLGAWLRSEHSRTVRILTTRLSALNDI</sequence>
<organism evidence="8">
    <name type="scientific">Mytilinidion resinicola</name>
    <dbReference type="NCBI Taxonomy" id="574789"/>
    <lineage>
        <taxon>Eukaryota</taxon>
        <taxon>Fungi</taxon>
        <taxon>Dikarya</taxon>
        <taxon>Ascomycota</taxon>
        <taxon>Pezizomycotina</taxon>
        <taxon>Dothideomycetes</taxon>
        <taxon>Pleosporomycetidae</taxon>
        <taxon>Mytilinidiales</taxon>
        <taxon>Mytilinidiaceae</taxon>
        <taxon>Mytilinidion</taxon>
    </lineage>
</organism>
<evidence type="ECO:0000256" key="5">
    <source>
        <dbReference type="ARBA" id="ARBA00023242"/>
    </source>
</evidence>
<dbReference type="SMART" id="SM00066">
    <property type="entry name" value="GAL4"/>
    <property type="match status" value="1"/>
</dbReference>
<dbReference type="AlphaFoldDB" id="A0A6A6YS37"/>
<feature type="domain" description="Zn(2)-C6 fungal-type" evidence="7">
    <location>
        <begin position="23"/>
        <end position="53"/>
    </location>
</feature>
<feature type="region of interest" description="Disordered" evidence="6">
    <location>
        <begin position="82"/>
        <end position="124"/>
    </location>
</feature>
<keyword evidence="2" id="KW-0805">Transcription regulation</keyword>
<keyword evidence="5" id="KW-0539">Nucleus</keyword>
<dbReference type="Pfam" id="PF00172">
    <property type="entry name" value="Zn_clus"/>
    <property type="match status" value="1"/>
</dbReference>
<dbReference type="RefSeq" id="XP_033578706.1">
    <property type="nucleotide sequence ID" value="XM_033725360.1"/>
</dbReference>
<name>A0A6A6YS37_9PEZI</name>
<dbReference type="Proteomes" id="UP000504636">
    <property type="component" value="Unplaced"/>
</dbReference>
<gene>
    <name evidence="8 10" type="ORF">BDZ99DRAFT_518993</name>
</gene>
<keyword evidence="3" id="KW-0238">DNA-binding</keyword>
<keyword evidence="4" id="KW-0804">Transcription</keyword>
<reference evidence="10" key="2">
    <citation type="submission" date="2020-04" db="EMBL/GenBank/DDBJ databases">
        <authorList>
            <consortium name="NCBI Genome Project"/>
        </authorList>
    </citation>
    <scope>NUCLEOTIDE SEQUENCE</scope>
    <source>
        <strain evidence="10">CBS 304.34</strain>
    </source>
</reference>
<evidence type="ECO:0000256" key="2">
    <source>
        <dbReference type="ARBA" id="ARBA00023015"/>
    </source>
</evidence>
<dbReference type="EMBL" id="MU003698">
    <property type="protein sequence ID" value="KAF2811742.1"/>
    <property type="molecule type" value="Genomic_DNA"/>
</dbReference>
<evidence type="ECO:0000313" key="10">
    <source>
        <dbReference type="RefSeq" id="XP_033578706.1"/>
    </source>
</evidence>
<dbReference type="GO" id="GO:0045122">
    <property type="term" value="P:aflatoxin biosynthetic process"/>
    <property type="evidence" value="ECO:0007669"/>
    <property type="project" value="InterPro"/>
</dbReference>
<keyword evidence="9" id="KW-1185">Reference proteome</keyword>
<accession>A0A6A6YS37</accession>
<dbReference type="Pfam" id="PF08493">
    <property type="entry name" value="AflR"/>
    <property type="match status" value="1"/>
</dbReference>
<dbReference type="GO" id="GO:0008270">
    <property type="term" value="F:zinc ion binding"/>
    <property type="evidence" value="ECO:0007669"/>
    <property type="project" value="InterPro"/>
</dbReference>
<dbReference type="GO" id="GO:0000981">
    <property type="term" value="F:DNA-binding transcription factor activity, RNA polymerase II-specific"/>
    <property type="evidence" value="ECO:0007669"/>
    <property type="project" value="InterPro"/>
</dbReference>
<evidence type="ECO:0000313" key="8">
    <source>
        <dbReference type="EMBL" id="KAF2811742.1"/>
    </source>
</evidence>
<dbReference type="PANTHER" id="PTHR31069">
    <property type="entry name" value="OLEATE-ACTIVATED TRANSCRIPTION FACTOR 1-RELATED"/>
    <property type="match status" value="1"/>
</dbReference>
<dbReference type="InterPro" id="IPR036864">
    <property type="entry name" value="Zn2-C6_fun-type_DNA-bd_sf"/>
</dbReference>
<dbReference type="SUPFAM" id="SSF57701">
    <property type="entry name" value="Zn2/Cys6 DNA-binding domain"/>
    <property type="match status" value="1"/>
</dbReference>
<reference evidence="8 10" key="1">
    <citation type="journal article" date="2020" name="Stud. Mycol.">
        <title>101 Dothideomycetes genomes: a test case for predicting lifestyles and emergence of pathogens.</title>
        <authorList>
            <person name="Haridas S."/>
            <person name="Albert R."/>
            <person name="Binder M."/>
            <person name="Bloem J."/>
            <person name="Labutti K."/>
            <person name="Salamov A."/>
            <person name="Andreopoulos B."/>
            <person name="Baker S."/>
            <person name="Barry K."/>
            <person name="Bills G."/>
            <person name="Bluhm B."/>
            <person name="Cannon C."/>
            <person name="Castanera R."/>
            <person name="Culley D."/>
            <person name="Daum C."/>
            <person name="Ezra D."/>
            <person name="Gonzalez J."/>
            <person name="Henrissat B."/>
            <person name="Kuo A."/>
            <person name="Liang C."/>
            <person name="Lipzen A."/>
            <person name="Lutzoni F."/>
            <person name="Magnuson J."/>
            <person name="Mondo S."/>
            <person name="Nolan M."/>
            <person name="Ohm R."/>
            <person name="Pangilinan J."/>
            <person name="Park H.-J."/>
            <person name="Ramirez L."/>
            <person name="Alfaro M."/>
            <person name="Sun H."/>
            <person name="Tritt A."/>
            <person name="Yoshinaga Y."/>
            <person name="Zwiers L.-H."/>
            <person name="Turgeon B."/>
            <person name="Goodwin S."/>
            <person name="Spatafora J."/>
            <person name="Crous P."/>
            <person name="Grigoriev I."/>
        </authorList>
    </citation>
    <scope>NUCLEOTIDE SEQUENCE</scope>
    <source>
        <strain evidence="8 10">CBS 304.34</strain>
    </source>
</reference>
<dbReference type="PANTHER" id="PTHR31069:SF31">
    <property type="entry name" value="MONODICTYPHENONE CLUSTER TRANSCRIPTION FACTOR-RELATED"/>
    <property type="match status" value="1"/>
</dbReference>
<evidence type="ECO:0000256" key="1">
    <source>
        <dbReference type="ARBA" id="ARBA00022723"/>
    </source>
</evidence>
<feature type="compositionally biased region" description="Basic and acidic residues" evidence="6">
    <location>
        <begin position="83"/>
        <end position="94"/>
    </location>
</feature>
<evidence type="ECO:0000256" key="3">
    <source>
        <dbReference type="ARBA" id="ARBA00023125"/>
    </source>
</evidence>
<evidence type="ECO:0000256" key="4">
    <source>
        <dbReference type="ARBA" id="ARBA00023163"/>
    </source>
</evidence>
<dbReference type="InterPro" id="IPR001138">
    <property type="entry name" value="Zn2Cys6_DnaBD"/>
</dbReference>
<dbReference type="GeneID" id="54466253"/>